<evidence type="ECO:0000256" key="6">
    <source>
        <dbReference type="ARBA" id="ARBA00048447"/>
    </source>
</evidence>
<dbReference type="AlphaFoldDB" id="A0A9D1L606"/>
<evidence type="ECO:0000256" key="3">
    <source>
        <dbReference type="ARBA" id="ARBA00021980"/>
    </source>
</evidence>
<organism evidence="8 9">
    <name type="scientific">Candidatus Coprovicinus avistercoris</name>
    <dbReference type="NCBI Taxonomy" id="2840754"/>
    <lineage>
        <taxon>Bacteria</taxon>
        <taxon>Bacillati</taxon>
        <taxon>Actinomycetota</taxon>
        <taxon>Coriobacteriia</taxon>
        <taxon>Coriobacteriales</taxon>
        <taxon>Coriobacteriaceae</taxon>
        <taxon>Coriobacteriaceae incertae sedis</taxon>
        <taxon>Candidatus Coprovicinus</taxon>
    </lineage>
</organism>
<dbReference type="Proteomes" id="UP000824078">
    <property type="component" value="Unassembled WGS sequence"/>
</dbReference>
<feature type="domain" description="Nucleoside phosphorylase" evidence="7">
    <location>
        <begin position="19"/>
        <end position="227"/>
    </location>
</feature>
<reference evidence="8" key="2">
    <citation type="journal article" date="2021" name="PeerJ">
        <title>Extensive microbial diversity within the chicken gut microbiome revealed by metagenomics and culture.</title>
        <authorList>
            <person name="Gilroy R."/>
            <person name="Ravi A."/>
            <person name="Getino M."/>
            <person name="Pursley I."/>
            <person name="Horton D.L."/>
            <person name="Alikhan N.F."/>
            <person name="Baker D."/>
            <person name="Gharbi K."/>
            <person name="Hall N."/>
            <person name="Watson M."/>
            <person name="Adriaenssens E.M."/>
            <person name="Foster-Nyarko E."/>
            <person name="Jarju S."/>
            <person name="Secka A."/>
            <person name="Antonio M."/>
            <person name="Oren A."/>
            <person name="Chaudhuri R.R."/>
            <person name="La Ragione R."/>
            <person name="Hildebrand F."/>
            <person name="Pallen M.J."/>
        </authorList>
    </citation>
    <scope>NUCLEOTIDE SEQUENCE</scope>
    <source>
        <strain evidence="8">ChiHjej12B11-29160</strain>
    </source>
</reference>
<dbReference type="Gene3D" id="3.40.50.1580">
    <property type="entry name" value="Nucleoside phosphorylase domain"/>
    <property type="match status" value="1"/>
</dbReference>
<dbReference type="CDD" id="cd09006">
    <property type="entry name" value="PNP_EcPNPI-like"/>
    <property type="match status" value="1"/>
</dbReference>
<proteinExistence type="inferred from homology"/>
<accession>A0A9D1L606</accession>
<gene>
    <name evidence="8" type="primary">deoD</name>
    <name evidence="8" type="ORF">IAD17_06535</name>
</gene>
<dbReference type="Pfam" id="PF01048">
    <property type="entry name" value="PNP_UDP_1"/>
    <property type="match status" value="1"/>
</dbReference>
<evidence type="ECO:0000259" key="7">
    <source>
        <dbReference type="Pfam" id="PF01048"/>
    </source>
</evidence>
<reference evidence="8" key="1">
    <citation type="submission" date="2020-10" db="EMBL/GenBank/DDBJ databases">
        <authorList>
            <person name="Gilroy R."/>
        </authorList>
    </citation>
    <scope>NUCLEOTIDE SEQUENCE</scope>
    <source>
        <strain evidence="8">ChiHjej12B11-29160</strain>
    </source>
</reference>
<dbReference type="EC" id="2.4.2.3" evidence="2"/>
<dbReference type="InterPro" id="IPR018016">
    <property type="entry name" value="Nucleoside_phosphorylase_CS"/>
</dbReference>
<keyword evidence="4 8" id="KW-0328">Glycosyltransferase</keyword>
<dbReference type="InterPro" id="IPR000845">
    <property type="entry name" value="Nucleoside_phosphorylase_d"/>
</dbReference>
<evidence type="ECO:0000256" key="2">
    <source>
        <dbReference type="ARBA" id="ARBA00011888"/>
    </source>
</evidence>
<dbReference type="GO" id="GO:0005829">
    <property type="term" value="C:cytosol"/>
    <property type="evidence" value="ECO:0007669"/>
    <property type="project" value="TreeGrafter"/>
</dbReference>
<keyword evidence="5 8" id="KW-0808">Transferase</keyword>
<sequence length="239" mass="25877">MAATPTPHNAATEGQIAKTVLMPGDPLRAQFIAENYLEDAECFNTVRNMFGYTGTYHGERVSVMGSGMGIPSIAIYSYELYNFYDVDAIIRIGTAGGLAEDVELRDVVIGMGACTDSNYAAQFELPGTIAPIASWDLLRRATQAAEKINVPYKVGNILSSDVFYADPEVSRKWANMGVLAVEMESAALYLNAMKAHKQALCLLTISDLPLVGESLPAGERQTSFTQMMEVALELATISE</sequence>
<evidence type="ECO:0000256" key="1">
    <source>
        <dbReference type="ARBA" id="ARBA00010456"/>
    </source>
</evidence>
<evidence type="ECO:0000256" key="4">
    <source>
        <dbReference type="ARBA" id="ARBA00022676"/>
    </source>
</evidence>
<evidence type="ECO:0000313" key="8">
    <source>
        <dbReference type="EMBL" id="HIU24563.1"/>
    </source>
</evidence>
<dbReference type="HAMAP" id="MF_01627">
    <property type="entry name" value="Pur_nucleosid_phosp"/>
    <property type="match status" value="1"/>
</dbReference>
<dbReference type="GO" id="GO:0004850">
    <property type="term" value="F:uridine phosphorylase activity"/>
    <property type="evidence" value="ECO:0007669"/>
    <property type="project" value="UniProtKB-EC"/>
</dbReference>
<dbReference type="SUPFAM" id="SSF53167">
    <property type="entry name" value="Purine and uridine phosphorylases"/>
    <property type="match status" value="1"/>
</dbReference>
<name>A0A9D1L606_9ACTN</name>
<dbReference type="NCBIfam" id="NF004489">
    <property type="entry name" value="PRK05819.1"/>
    <property type="match status" value="1"/>
</dbReference>
<dbReference type="EMBL" id="DVMQ01000018">
    <property type="protein sequence ID" value="HIU24563.1"/>
    <property type="molecule type" value="Genomic_DNA"/>
</dbReference>
<dbReference type="PANTHER" id="PTHR43691:SF11">
    <property type="entry name" value="FI09636P-RELATED"/>
    <property type="match status" value="1"/>
</dbReference>
<comment type="similarity">
    <text evidence="1">Belongs to the PNP/UDP phosphorylase family.</text>
</comment>
<dbReference type="NCBIfam" id="TIGR00107">
    <property type="entry name" value="deoD"/>
    <property type="match status" value="1"/>
</dbReference>
<dbReference type="InterPro" id="IPR035994">
    <property type="entry name" value="Nucleoside_phosphorylase_sf"/>
</dbReference>
<evidence type="ECO:0000313" key="9">
    <source>
        <dbReference type="Proteomes" id="UP000824078"/>
    </source>
</evidence>
<dbReference type="PROSITE" id="PS01232">
    <property type="entry name" value="PNP_UDP_1"/>
    <property type="match status" value="1"/>
</dbReference>
<dbReference type="GO" id="GO:0004731">
    <property type="term" value="F:purine-nucleoside phosphorylase activity"/>
    <property type="evidence" value="ECO:0007669"/>
    <property type="project" value="InterPro"/>
</dbReference>
<protein>
    <recommendedName>
        <fullName evidence="3">Uridine phosphorylase</fullName>
        <ecNumber evidence="2">2.4.2.3</ecNumber>
    </recommendedName>
</protein>
<dbReference type="PANTHER" id="PTHR43691">
    <property type="entry name" value="URIDINE PHOSPHORYLASE"/>
    <property type="match status" value="1"/>
</dbReference>
<dbReference type="GO" id="GO:0006218">
    <property type="term" value="P:uridine catabolic process"/>
    <property type="evidence" value="ECO:0007669"/>
    <property type="project" value="TreeGrafter"/>
</dbReference>
<dbReference type="InterPro" id="IPR004402">
    <property type="entry name" value="DeoD-type"/>
</dbReference>
<comment type="catalytic activity">
    <reaction evidence="6">
        <text>uridine + phosphate = alpha-D-ribose 1-phosphate + uracil</text>
        <dbReference type="Rhea" id="RHEA:24388"/>
        <dbReference type="ChEBI" id="CHEBI:16704"/>
        <dbReference type="ChEBI" id="CHEBI:17568"/>
        <dbReference type="ChEBI" id="CHEBI:43474"/>
        <dbReference type="ChEBI" id="CHEBI:57720"/>
        <dbReference type="EC" id="2.4.2.3"/>
    </reaction>
</comment>
<evidence type="ECO:0000256" key="5">
    <source>
        <dbReference type="ARBA" id="ARBA00022679"/>
    </source>
</evidence>
<comment type="caution">
    <text evidence="8">The sequence shown here is derived from an EMBL/GenBank/DDBJ whole genome shotgun (WGS) entry which is preliminary data.</text>
</comment>